<dbReference type="InterPro" id="IPR049100">
    <property type="entry name" value="TAGT"/>
</dbReference>
<dbReference type="Pfam" id="PF20691">
    <property type="entry name" value="TAGT"/>
    <property type="match status" value="1"/>
</dbReference>
<protein>
    <recommendedName>
        <fullName evidence="1">TET-Associated Glycosyltransferase domain-containing protein</fullName>
    </recommendedName>
</protein>
<accession>A0A6J5MJC8</accession>
<reference evidence="2" key="1">
    <citation type="submission" date="2020-04" db="EMBL/GenBank/DDBJ databases">
        <authorList>
            <person name="Chiriac C."/>
            <person name="Salcher M."/>
            <person name="Ghai R."/>
            <person name="Kavagutti S V."/>
        </authorList>
    </citation>
    <scope>NUCLEOTIDE SEQUENCE</scope>
</reference>
<evidence type="ECO:0000259" key="1">
    <source>
        <dbReference type="Pfam" id="PF20691"/>
    </source>
</evidence>
<organism evidence="2">
    <name type="scientific">uncultured Caudovirales phage</name>
    <dbReference type="NCBI Taxonomy" id="2100421"/>
    <lineage>
        <taxon>Viruses</taxon>
        <taxon>Duplodnaviria</taxon>
        <taxon>Heunggongvirae</taxon>
        <taxon>Uroviricota</taxon>
        <taxon>Caudoviricetes</taxon>
        <taxon>Peduoviridae</taxon>
        <taxon>Maltschvirus</taxon>
        <taxon>Maltschvirus maltsch</taxon>
    </lineage>
</organism>
<feature type="domain" description="TET-Associated Glycosyltransferase" evidence="1">
    <location>
        <begin position="9"/>
        <end position="234"/>
    </location>
</feature>
<dbReference type="EMBL" id="LR796474">
    <property type="protein sequence ID" value="CAB4146794.1"/>
    <property type="molecule type" value="Genomic_DNA"/>
</dbReference>
<evidence type="ECO:0000313" key="2">
    <source>
        <dbReference type="EMBL" id="CAB4146794.1"/>
    </source>
</evidence>
<gene>
    <name evidence="2" type="ORF">UFOVP499_36</name>
</gene>
<proteinExistence type="predicted"/>
<sequence length="292" mass="33246">MTKTMKNNFAVFILTHGRANNVITYNTLRKQGYTGKIYLMIDDEDKQADEYKSKYGKEVIVFNKQTAIDYTDSGDNFKKRNSVVYARNWNFIIAKKLGINYFLQLDDDYGHFYNTFDNDRNYITQHRKLENLDVICDAMVEFLIESNADAVCMSQGGDFIGGPGSKVAKLAKEGKFSRKAMNAFFLNTEKPFKFMGRINEDVNAYVALGNLGKLFITVPRIRLEQVTTQANAGGLTEIYLDLGTYVKSFYSVMYAPSCVKIAEMGVSNKRLHHMVKWKYAVPQIVAGAYKKA</sequence>
<name>A0A6J5MJC8_9CAUD</name>